<sequence>MKRKAEPDAEEMTSSKGPSTSKKLAPDTNNDFINETSRRARGNWACLAEKMRRTTRPPRRAKKSDRSLRSTLRLFSMTSSDSEAEDDVYSLCVRDSPFCIDIALPEDRTSLRHIAGFDNTGNVRIWPGGEALAYYLSIRPPLVSGKLVLELGAGLVGLPGFIAAIYATRVRITDGNEHSVASLRDIAKRNPLPNVEIELLRWGTGPDEKKFDLILAADCVFFAEYHEDLMNTFDRYLAQTGLVYVCSPKRKGSLDRFLECVEDDTRFTYQFIPEFDYIMDDLCILKDEQKDAELPYLISLKRCLLDNTANAIPCRFMEEDVFIKRTVTELQKSIQVSVLKTADTVAQHLSEDGAGQVQFHPDVIAQVSAMIWDTVCGDWTSDLLAFSSHAGRQAVNVSDVALLMRRNKQLLEIVSKAADVDLGDYERPTTKRQRSTNTNKTKGKRGNAGTSGTSTALNAPVECDGTLTPHSEVDGNSRLSFSTEVNQYVSVEQKTLAVMKPVFEDIHKDFGDDVMIIDALEKPTPHDKKDDLNKNVKDEDSFSESPAKNPCENVTTAAASHPYREVTMDSDEDDFCMFDMVRTKTLTTTHSARSDASVPLDSSSRSSRRSALYKTDPKGDVHVEEVAEERENEVKVANTPTKVSHEKKQPSPDLFNTPVKEHSDGFEDLFDIPDQSSGDQHHQSFLEPVKNEDVSSNRKSDGGWSVKFSEFSFFDDDSLEAVKPSCEQDTALTANVPEVPTAAASSSKSKARASSTTPRSSRVPASKCKSLPSNVATPKQLNSVGAVKRRLNKPQTTTPKRASGPKSALKNKAEIGMKRSAPAVDEFDSDEEFFNLE</sequence>
<dbReference type="InterPro" id="IPR009072">
    <property type="entry name" value="Histone-fold"/>
</dbReference>
<dbReference type="EMBL" id="JAVFWL010000002">
    <property type="protein sequence ID" value="KAK6738562.1"/>
    <property type="molecule type" value="Genomic_DNA"/>
</dbReference>
<feature type="compositionally biased region" description="Acidic residues" evidence="10">
    <location>
        <begin position="825"/>
        <end position="837"/>
    </location>
</feature>
<feature type="region of interest" description="Disordered" evidence="10">
    <location>
        <begin position="732"/>
        <end position="837"/>
    </location>
</feature>
<feature type="compositionally biased region" description="Polar residues" evidence="10">
    <location>
        <begin position="448"/>
        <end position="457"/>
    </location>
</feature>
<feature type="region of interest" description="Disordered" evidence="10">
    <location>
        <begin position="675"/>
        <end position="701"/>
    </location>
</feature>
<dbReference type="Pfam" id="PF15630">
    <property type="entry name" value="CENP-S"/>
    <property type="match status" value="1"/>
</dbReference>
<evidence type="ECO:0000256" key="8">
    <source>
        <dbReference type="ARBA" id="ARBA00022679"/>
    </source>
</evidence>
<evidence type="ECO:0000256" key="10">
    <source>
        <dbReference type="SAM" id="MobiDB-lite"/>
    </source>
</evidence>
<comment type="caution">
    <text evidence="11">The sequence shown here is derived from an EMBL/GenBank/DDBJ whole genome shotgun (WGS) entry which is preliminary data.</text>
</comment>
<evidence type="ECO:0000256" key="7">
    <source>
        <dbReference type="ARBA" id="ARBA00022603"/>
    </source>
</evidence>
<dbReference type="InterPro" id="IPR025800">
    <property type="entry name" value="CaM-Lys-N-MeTrfase"/>
</dbReference>
<organism evidence="11 12">
    <name type="scientific">Necator americanus</name>
    <name type="common">Human hookworm</name>
    <dbReference type="NCBI Taxonomy" id="51031"/>
    <lineage>
        <taxon>Eukaryota</taxon>
        <taxon>Metazoa</taxon>
        <taxon>Ecdysozoa</taxon>
        <taxon>Nematoda</taxon>
        <taxon>Chromadorea</taxon>
        <taxon>Rhabditida</taxon>
        <taxon>Rhabditina</taxon>
        <taxon>Rhabditomorpha</taxon>
        <taxon>Strongyloidea</taxon>
        <taxon>Ancylostomatidae</taxon>
        <taxon>Bunostominae</taxon>
        <taxon>Necator</taxon>
    </lineage>
</organism>
<feature type="compositionally biased region" description="Basic and acidic residues" evidence="10">
    <location>
        <begin position="615"/>
        <end position="625"/>
    </location>
</feature>
<feature type="region of interest" description="Disordered" evidence="10">
    <location>
        <begin position="588"/>
        <end position="656"/>
    </location>
</feature>
<comment type="subcellular location">
    <subcellularLocation>
        <location evidence="2">Cytoplasm</location>
    </subcellularLocation>
    <subcellularLocation>
        <location evidence="1">Nucleus</location>
    </subcellularLocation>
</comment>
<proteinExistence type="predicted"/>
<evidence type="ECO:0000313" key="11">
    <source>
        <dbReference type="EMBL" id="KAK6738562.1"/>
    </source>
</evidence>
<accession>A0ABR1CJH9</accession>
<feature type="region of interest" description="Disordered" evidence="10">
    <location>
        <begin position="425"/>
        <end position="459"/>
    </location>
</feature>
<feature type="compositionally biased region" description="Polar residues" evidence="10">
    <location>
        <begin position="771"/>
        <end position="783"/>
    </location>
</feature>
<keyword evidence="6" id="KW-0963">Cytoplasm</keyword>
<feature type="compositionally biased region" description="Polar residues" evidence="10">
    <location>
        <begin position="12"/>
        <end position="35"/>
    </location>
</feature>
<dbReference type="InterPro" id="IPR029063">
    <property type="entry name" value="SAM-dependent_MTases_sf"/>
</dbReference>
<evidence type="ECO:0000256" key="2">
    <source>
        <dbReference type="ARBA" id="ARBA00004496"/>
    </source>
</evidence>
<feature type="compositionally biased region" description="Basic and acidic residues" evidence="10">
    <location>
        <begin position="523"/>
        <end position="540"/>
    </location>
</feature>
<dbReference type="EC" id="2.1.1.60" evidence="3"/>
<evidence type="ECO:0000256" key="3">
    <source>
        <dbReference type="ARBA" id="ARBA00011914"/>
    </source>
</evidence>
<evidence type="ECO:0000256" key="5">
    <source>
        <dbReference type="ARBA" id="ARBA00020594"/>
    </source>
</evidence>
<dbReference type="InterPro" id="IPR029003">
    <property type="entry name" value="CENP-S/Mhf1"/>
</dbReference>
<evidence type="ECO:0000256" key="4">
    <source>
        <dbReference type="ARBA" id="ARBA00016400"/>
    </source>
</evidence>
<feature type="compositionally biased region" description="Basic and acidic residues" evidence="10">
    <location>
        <begin position="679"/>
        <end position="701"/>
    </location>
</feature>
<evidence type="ECO:0000256" key="6">
    <source>
        <dbReference type="ARBA" id="ARBA00022490"/>
    </source>
</evidence>
<keyword evidence="12" id="KW-1185">Reference proteome</keyword>
<feature type="region of interest" description="Disordered" evidence="10">
    <location>
        <begin position="523"/>
        <end position="552"/>
    </location>
</feature>
<keyword evidence="9" id="KW-0539">Nucleus</keyword>
<dbReference type="Pfam" id="PF10294">
    <property type="entry name" value="Methyltransf_16"/>
    <property type="match status" value="1"/>
</dbReference>
<feature type="compositionally biased region" description="Low complexity" evidence="10">
    <location>
        <begin position="742"/>
        <end position="766"/>
    </location>
</feature>
<feature type="region of interest" description="Disordered" evidence="10">
    <location>
        <begin position="1"/>
        <end position="37"/>
    </location>
</feature>
<dbReference type="Gene3D" id="1.10.20.10">
    <property type="entry name" value="Histone, subunit A"/>
    <property type="match status" value="1"/>
</dbReference>
<gene>
    <name evidence="11" type="primary">Necator_chrII.g8377</name>
    <name evidence="11" type="ORF">RB195_020583</name>
</gene>
<name>A0ABR1CJH9_NECAM</name>
<keyword evidence="7" id="KW-0489">Methyltransferase</keyword>
<evidence type="ECO:0000313" key="12">
    <source>
        <dbReference type="Proteomes" id="UP001303046"/>
    </source>
</evidence>
<protein>
    <recommendedName>
        <fullName evidence="5">Calmodulin-lysine N-methyltransferase</fullName>
        <ecNumber evidence="3">2.1.1.60</ecNumber>
    </recommendedName>
    <alternativeName>
        <fullName evidence="4">Centromere protein S</fullName>
    </alternativeName>
</protein>
<dbReference type="PANTHER" id="PTHR13539:SF3">
    <property type="entry name" value="CALMODULIN-LYSINE N-METHYLTRANSFERASE"/>
    <property type="match status" value="1"/>
</dbReference>
<keyword evidence="8" id="KW-0808">Transferase</keyword>
<dbReference type="SUPFAM" id="SSF53335">
    <property type="entry name" value="S-adenosyl-L-methionine-dependent methyltransferases"/>
    <property type="match status" value="1"/>
</dbReference>
<dbReference type="CDD" id="cd22919">
    <property type="entry name" value="HFD_CENP-S"/>
    <property type="match status" value="1"/>
</dbReference>
<evidence type="ECO:0000256" key="9">
    <source>
        <dbReference type="ARBA" id="ARBA00023242"/>
    </source>
</evidence>
<evidence type="ECO:0000256" key="1">
    <source>
        <dbReference type="ARBA" id="ARBA00004123"/>
    </source>
</evidence>
<dbReference type="InterPro" id="IPR019410">
    <property type="entry name" value="Methyltransf_16"/>
</dbReference>
<dbReference type="PANTHER" id="PTHR13539">
    <property type="entry name" value="CALMODULIN-LYSINE N-METHYLTRANSFERASE"/>
    <property type="match status" value="1"/>
</dbReference>
<dbReference type="Proteomes" id="UP001303046">
    <property type="component" value="Unassembled WGS sequence"/>
</dbReference>
<reference evidence="11 12" key="1">
    <citation type="submission" date="2023-08" db="EMBL/GenBank/DDBJ databases">
        <title>A Necator americanus chromosomal reference genome.</title>
        <authorList>
            <person name="Ilik V."/>
            <person name="Petrzelkova K.J."/>
            <person name="Pardy F."/>
            <person name="Fuh T."/>
            <person name="Niatou-Singa F.S."/>
            <person name="Gouil Q."/>
            <person name="Baker L."/>
            <person name="Ritchie M.E."/>
            <person name="Jex A.R."/>
            <person name="Gazzola D."/>
            <person name="Li H."/>
            <person name="Toshio Fujiwara R."/>
            <person name="Zhan B."/>
            <person name="Aroian R.V."/>
            <person name="Pafco B."/>
            <person name="Schwarz E.M."/>
        </authorList>
    </citation>
    <scope>NUCLEOTIDE SEQUENCE [LARGE SCALE GENOMIC DNA]</scope>
    <source>
        <strain evidence="11 12">Aroian</strain>
        <tissue evidence="11">Whole animal</tissue>
    </source>
</reference>
<dbReference type="Gene3D" id="3.40.50.150">
    <property type="entry name" value="Vaccinia Virus protein VP39"/>
    <property type="match status" value="1"/>
</dbReference>